<evidence type="ECO:0000256" key="7">
    <source>
        <dbReference type="ARBA" id="ARBA00023136"/>
    </source>
</evidence>
<feature type="transmembrane region" description="Helical" evidence="8">
    <location>
        <begin position="316"/>
        <end position="334"/>
    </location>
</feature>
<dbReference type="Gene3D" id="1.20.1250.20">
    <property type="entry name" value="MFS general substrate transporter like domains"/>
    <property type="match status" value="1"/>
</dbReference>
<feature type="transmembrane region" description="Helical" evidence="8">
    <location>
        <begin position="497"/>
        <end position="515"/>
    </location>
</feature>
<name>A0ABT2LTJ3_9HYPH</name>
<evidence type="ECO:0000256" key="6">
    <source>
        <dbReference type="ARBA" id="ARBA00022989"/>
    </source>
</evidence>
<feature type="transmembrane region" description="Helical" evidence="8">
    <location>
        <begin position="211"/>
        <end position="230"/>
    </location>
</feature>
<dbReference type="Proteomes" id="UP001320831">
    <property type="component" value="Unassembled WGS sequence"/>
</dbReference>
<feature type="transmembrane region" description="Helical" evidence="8">
    <location>
        <begin position="142"/>
        <end position="163"/>
    </location>
</feature>
<feature type="transmembrane region" description="Helical" evidence="8">
    <location>
        <begin position="282"/>
        <end position="304"/>
    </location>
</feature>
<evidence type="ECO:0000256" key="4">
    <source>
        <dbReference type="ARBA" id="ARBA00022475"/>
    </source>
</evidence>
<evidence type="ECO:0000256" key="2">
    <source>
        <dbReference type="ARBA" id="ARBA00008537"/>
    </source>
</evidence>
<evidence type="ECO:0000313" key="10">
    <source>
        <dbReference type="EMBL" id="MCT7377856.1"/>
    </source>
</evidence>
<dbReference type="CDD" id="cd17503">
    <property type="entry name" value="MFS_LmrB_MDR_like"/>
    <property type="match status" value="1"/>
</dbReference>
<dbReference type="Gene3D" id="1.20.1720.10">
    <property type="entry name" value="Multidrug resistance protein D"/>
    <property type="match status" value="1"/>
</dbReference>
<evidence type="ECO:0000259" key="9">
    <source>
        <dbReference type="PROSITE" id="PS50850"/>
    </source>
</evidence>
<organism evidence="10 11">
    <name type="scientific">Chelativorans salis</name>
    <dbReference type="NCBI Taxonomy" id="2978478"/>
    <lineage>
        <taxon>Bacteria</taxon>
        <taxon>Pseudomonadati</taxon>
        <taxon>Pseudomonadota</taxon>
        <taxon>Alphaproteobacteria</taxon>
        <taxon>Hyphomicrobiales</taxon>
        <taxon>Phyllobacteriaceae</taxon>
        <taxon>Chelativorans</taxon>
    </lineage>
</organism>
<sequence>MTVSDAPIAPLAASFVLAPVVALAAFMEVLDLSIANVALQNIAGELGASADEATWILTSYLATNAIVLPMSGWLATVLGRKRYYVGCILGFGASSLLCGLAPSLAILVLSRALQGLIGGGLQPVSQAILADSFPPARRGMAFAFYGMAVVVAPAIGPTLGGWITDNFDWRWVFLINVPVSIALSLLIGQLIKDPPHLIAERLRLSASGVRIDYVGFALLALGFGFLQIVLDRGQQQDWFASHFILAAALLSAFGLISFVVWELRSEYPIVDLRLLANRNFALSNALMFMLGFVLLGSTAALPQFTQRLLGYTAMEAGMVISPGGLALILVMPLVGRMTGRIDARLMIAFGLAVAAWSLYHMSRFDFSVDYWSIADARVVQAVGLGFLFIPITTLAYVGLPPEKSNSASALINVSRNIGGSIGISFLTTMLQRHVQAHQTALVAHVTPENPTYRALAAGLQEHFMEAGSSGQSALHQAQATIADTVAKQALTLSFLDNFLLLAVIFASLIPFVFLMRPESGAQS</sequence>
<keyword evidence="7 8" id="KW-0472">Membrane</keyword>
<feature type="transmembrane region" description="Helical" evidence="8">
    <location>
        <begin position="242"/>
        <end position="261"/>
    </location>
</feature>
<keyword evidence="4" id="KW-1003">Cell membrane</keyword>
<evidence type="ECO:0000256" key="5">
    <source>
        <dbReference type="ARBA" id="ARBA00022692"/>
    </source>
</evidence>
<dbReference type="InterPro" id="IPR036259">
    <property type="entry name" value="MFS_trans_sf"/>
</dbReference>
<feature type="transmembrane region" description="Helical" evidence="8">
    <location>
        <begin position="55"/>
        <end position="76"/>
    </location>
</feature>
<feature type="transmembrane region" description="Helical" evidence="8">
    <location>
        <begin position="83"/>
        <end position="106"/>
    </location>
</feature>
<feature type="domain" description="Major facilitator superfamily (MFS) profile" evidence="9">
    <location>
        <begin position="17"/>
        <end position="520"/>
    </location>
</feature>
<evidence type="ECO:0000256" key="8">
    <source>
        <dbReference type="SAM" id="Phobius"/>
    </source>
</evidence>
<keyword evidence="11" id="KW-1185">Reference proteome</keyword>
<dbReference type="PANTHER" id="PTHR42718:SF9">
    <property type="entry name" value="MAJOR FACILITATOR SUPERFAMILY MULTIDRUG TRANSPORTER MFSC"/>
    <property type="match status" value="1"/>
</dbReference>
<comment type="subcellular location">
    <subcellularLocation>
        <location evidence="1">Cell membrane</location>
        <topology evidence="1">Multi-pass membrane protein</topology>
    </subcellularLocation>
</comment>
<evidence type="ECO:0000313" key="11">
    <source>
        <dbReference type="Proteomes" id="UP001320831"/>
    </source>
</evidence>
<dbReference type="NCBIfam" id="TIGR00711">
    <property type="entry name" value="efflux_EmrB"/>
    <property type="match status" value="1"/>
</dbReference>
<proteinExistence type="inferred from homology"/>
<protein>
    <submittedName>
        <fullName evidence="10">DHA2 family efflux MFS transporter permease subunit</fullName>
    </submittedName>
</protein>
<dbReference type="InterPro" id="IPR011701">
    <property type="entry name" value="MFS"/>
</dbReference>
<accession>A0ABT2LTJ3</accession>
<feature type="transmembrane region" description="Helical" evidence="8">
    <location>
        <begin position="341"/>
        <end position="359"/>
    </location>
</feature>
<gene>
    <name evidence="10" type="ORF">N5A92_22800</name>
</gene>
<comment type="caution">
    <text evidence="10">The sequence shown here is derived from an EMBL/GenBank/DDBJ whole genome shotgun (WGS) entry which is preliminary data.</text>
</comment>
<dbReference type="Pfam" id="PF07690">
    <property type="entry name" value="MFS_1"/>
    <property type="match status" value="1"/>
</dbReference>
<keyword evidence="6 8" id="KW-1133">Transmembrane helix</keyword>
<comment type="similarity">
    <text evidence="2">Belongs to the major facilitator superfamily. EmrB family.</text>
</comment>
<dbReference type="PANTHER" id="PTHR42718">
    <property type="entry name" value="MAJOR FACILITATOR SUPERFAMILY MULTIDRUG TRANSPORTER MFSC"/>
    <property type="match status" value="1"/>
</dbReference>
<dbReference type="PROSITE" id="PS50850">
    <property type="entry name" value="MFS"/>
    <property type="match status" value="1"/>
</dbReference>
<dbReference type="InterPro" id="IPR004638">
    <property type="entry name" value="EmrB-like"/>
</dbReference>
<dbReference type="InterPro" id="IPR020846">
    <property type="entry name" value="MFS_dom"/>
</dbReference>
<feature type="transmembrane region" description="Helical" evidence="8">
    <location>
        <begin position="379"/>
        <end position="399"/>
    </location>
</feature>
<reference evidence="10 11" key="1">
    <citation type="submission" date="2022-09" db="EMBL/GenBank/DDBJ databases">
        <title>Chelativorans salina sp. nov., a novel slightly halophilic bacterium isolated from a saline lake sediment enrichment.</title>
        <authorList>
            <person name="Gao L."/>
            <person name="Fang B.-Z."/>
            <person name="Li W.-J."/>
        </authorList>
    </citation>
    <scope>NUCLEOTIDE SEQUENCE [LARGE SCALE GENOMIC DNA]</scope>
    <source>
        <strain evidence="10 11">EGI FJ00035</strain>
    </source>
</reference>
<dbReference type="PRINTS" id="PR01036">
    <property type="entry name" value="TCRTETB"/>
</dbReference>
<keyword evidence="5 8" id="KW-0812">Transmembrane</keyword>
<dbReference type="SUPFAM" id="SSF103473">
    <property type="entry name" value="MFS general substrate transporter"/>
    <property type="match status" value="1"/>
</dbReference>
<dbReference type="EMBL" id="JAOCZP010000009">
    <property type="protein sequence ID" value="MCT7377856.1"/>
    <property type="molecule type" value="Genomic_DNA"/>
</dbReference>
<evidence type="ECO:0000256" key="1">
    <source>
        <dbReference type="ARBA" id="ARBA00004651"/>
    </source>
</evidence>
<evidence type="ECO:0000256" key="3">
    <source>
        <dbReference type="ARBA" id="ARBA00022448"/>
    </source>
</evidence>
<keyword evidence="3" id="KW-0813">Transport</keyword>
<dbReference type="RefSeq" id="WP_260906560.1">
    <property type="nucleotide sequence ID" value="NZ_JAOCZP010000009.1"/>
</dbReference>